<dbReference type="PANTHER" id="PTHR43731:SF14">
    <property type="entry name" value="PRESENILIN-ASSOCIATED RHOMBOID-LIKE PROTEIN, MITOCHONDRIAL"/>
    <property type="match status" value="1"/>
</dbReference>
<evidence type="ECO:0000256" key="7">
    <source>
        <dbReference type="SAM" id="Phobius"/>
    </source>
</evidence>
<comment type="similarity">
    <text evidence="2">Belongs to the peptidase S54 family.</text>
</comment>
<dbReference type="GO" id="GO:0004252">
    <property type="term" value="F:serine-type endopeptidase activity"/>
    <property type="evidence" value="ECO:0007669"/>
    <property type="project" value="InterPro"/>
</dbReference>
<dbReference type="Gene3D" id="1.20.1540.10">
    <property type="entry name" value="Rhomboid-like"/>
    <property type="match status" value="1"/>
</dbReference>
<dbReference type="InterPro" id="IPR022764">
    <property type="entry name" value="Peptidase_S54_rhomboid_dom"/>
</dbReference>
<dbReference type="Pfam" id="PF01694">
    <property type="entry name" value="Rhomboid"/>
    <property type="match status" value="1"/>
</dbReference>
<evidence type="ECO:0000256" key="5">
    <source>
        <dbReference type="ARBA" id="ARBA00022989"/>
    </source>
</evidence>
<evidence type="ECO:0000259" key="9">
    <source>
        <dbReference type="Pfam" id="PF16733"/>
    </source>
</evidence>
<sequence length="276" mass="31195">MSAVRVLVADLNVDLSPLTKQLWAERVAHRVIVEDGQQHLLVAEAEDAERVKALLEQWQAGQLQQQPPAHDARAWQALLSLTAMPVSSIGLLLLWLVYGWMQISTEWQPWLMLGAELWPQQRWHWSAYADMGLWTLWRPALLHFSLLHIVMNSFWWWILARRIERLDGAWVLMLLVLSSGLLGNVVQWWYAGPAFGGASGITLALLGWVGMRQRRGQSYQLPAGLLPLMIVWLLLTLFADTLFPGLSGTAHGAHLGGLIFGLAIAWLWPLRPSQEV</sequence>
<dbReference type="RefSeq" id="WP_094061664.1">
    <property type="nucleotide sequence ID" value="NZ_CP022530.1"/>
</dbReference>
<dbReference type="EMBL" id="CP022530">
    <property type="protein sequence ID" value="ASP40502.1"/>
    <property type="molecule type" value="Genomic_DNA"/>
</dbReference>
<feature type="domain" description="Rhomboid protease N-terminal" evidence="9">
    <location>
        <begin position="1"/>
        <end position="67"/>
    </location>
</feature>
<reference evidence="10 11" key="1">
    <citation type="submission" date="2017-07" db="EMBL/GenBank/DDBJ databases">
        <title>Annotated genome sequence of Bacterioplanes sanyensis isolated from Red Sea.</title>
        <authorList>
            <person name="Rehman Z.U."/>
        </authorList>
    </citation>
    <scope>NUCLEOTIDE SEQUENCE [LARGE SCALE GENOMIC DNA]</scope>
    <source>
        <strain evidence="10 11">NV9</strain>
    </source>
</reference>
<feature type="transmembrane region" description="Helical" evidence="7">
    <location>
        <begin position="140"/>
        <end position="159"/>
    </location>
</feature>
<protein>
    <recommendedName>
        <fullName evidence="12">Rhomboid family intramembrane serine protease</fullName>
    </recommendedName>
</protein>
<feature type="domain" description="Peptidase S54 rhomboid" evidence="8">
    <location>
        <begin position="133"/>
        <end position="267"/>
    </location>
</feature>
<gene>
    <name evidence="10" type="ORF">CHH28_18315</name>
</gene>
<name>A0A222FP61_9GAMM</name>
<keyword evidence="4" id="KW-0378">Hydrolase</keyword>
<keyword evidence="6 7" id="KW-0472">Membrane</keyword>
<dbReference type="InterPro" id="IPR038244">
    <property type="entry name" value="NRho_sf"/>
</dbReference>
<evidence type="ECO:0000256" key="6">
    <source>
        <dbReference type="ARBA" id="ARBA00023136"/>
    </source>
</evidence>
<dbReference type="KEGG" id="bsan:CHH28_18315"/>
<dbReference type="SUPFAM" id="SSF144091">
    <property type="entry name" value="Rhomboid-like"/>
    <property type="match status" value="1"/>
</dbReference>
<dbReference type="Gene3D" id="3.30.70.2080">
    <property type="match status" value="1"/>
</dbReference>
<evidence type="ECO:0000256" key="3">
    <source>
        <dbReference type="ARBA" id="ARBA00022692"/>
    </source>
</evidence>
<dbReference type="PANTHER" id="PTHR43731">
    <property type="entry name" value="RHOMBOID PROTEASE"/>
    <property type="match status" value="1"/>
</dbReference>
<dbReference type="InterPro" id="IPR031976">
    <property type="entry name" value="NRho"/>
</dbReference>
<evidence type="ECO:0000313" key="10">
    <source>
        <dbReference type="EMBL" id="ASP40502.1"/>
    </source>
</evidence>
<dbReference type="GO" id="GO:0016020">
    <property type="term" value="C:membrane"/>
    <property type="evidence" value="ECO:0007669"/>
    <property type="project" value="UniProtKB-SubCell"/>
</dbReference>
<evidence type="ECO:0000259" key="8">
    <source>
        <dbReference type="Pfam" id="PF01694"/>
    </source>
</evidence>
<dbReference type="Pfam" id="PF16733">
    <property type="entry name" value="NRho"/>
    <property type="match status" value="1"/>
</dbReference>
<dbReference type="OrthoDB" id="9778341at2"/>
<organism evidence="10 11">
    <name type="scientific">Bacterioplanes sanyensis</name>
    <dbReference type="NCBI Taxonomy" id="1249553"/>
    <lineage>
        <taxon>Bacteria</taxon>
        <taxon>Pseudomonadati</taxon>
        <taxon>Pseudomonadota</taxon>
        <taxon>Gammaproteobacteria</taxon>
        <taxon>Oceanospirillales</taxon>
        <taxon>Oceanospirillaceae</taxon>
        <taxon>Bacterioplanes</taxon>
    </lineage>
</organism>
<evidence type="ECO:0008006" key="12">
    <source>
        <dbReference type="Google" id="ProtNLM"/>
    </source>
</evidence>
<keyword evidence="3 7" id="KW-0812">Transmembrane</keyword>
<comment type="subcellular location">
    <subcellularLocation>
        <location evidence="1">Membrane</location>
        <topology evidence="1">Multi-pass membrane protein</topology>
    </subcellularLocation>
</comment>
<evidence type="ECO:0000256" key="4">
    <source>
        <dbReference type="ARBA" id="ARBA00022801"/>
    </source>
</evidence>
<proteinExistence type="inferred from homology"/>
<evidence type="ECO:0000313" key="11">
    <source>
        <dbReference type="Proteomes" id="UP000202440"/>
    </source>
</evidence>
<evidence type="ECO:0000256" key="2">
    <source>
        <dbReference type="ARBA" id="ARBA00009045"/>
    </source>
</evidence>
<feature type="transmembrane region" description="Helical" evidence="7">
    <location>
        <begin position="188"/>
        <end position="209"/>
    </location>
</feature>
<feature type="transmembrane region" description="Helical" evidence="7">
    <location>
        <begin position="78"/>
        <end position="101"/>
    </location>
</feature>
<feature type="transmembrane region" description="Helical" evidence="7">
    <location>
        <begin position="166"/>
        <end position="182"/>
    </location>
</feature>
<evidence type="ECO:0000256" key="1">
    <source>
        <dbReference type="ARBA" id="ARBA00004141"/>
    </source>
</evidence>
<feature type="transmembrane region" description="Helical" evidence="7">
    <location>
        <begin position="221"/>
        <end position="239"/>
    </location>
</feature>
<keyword evidence="11" id="KW-1185">Reference proteome</keyword>
<dbReference type="Proteomes" id="UP000202440">
    <property type="component" value="Chromosome"/>
</dbReference>
<dbReference type="AlphaFoldDB" id="A0A222FP61"/>
<dbReference type="InterPro" id="IPR050925">
    <property type="entry name" value="Rhomboid_protease_S54"/>
</dbReference>
<dbReference type="InterPro" id="IPR035952">
    <property type="entry name" value="Rhomboid-like_sf"/>
</dbReference>
<keyword evidence="5 7" id="KW-1133">Transmembrane helix</keyword>
<feature type="transmembrane region" description="Helical" evidence="7">
    <location>
        <begin position="251"/>
        <end position="270"/>
    </location>
</feature>
<accession>A0A222FP61</accession>